<accession>A0ABX7AMA7</accession>
<reference evidence="1 2" key="1">
    <citation type="submission" date="2020-01" db="EMBL/GenBank/DDBJ databases">
        <authorList>
            <person name="Liu G."/>
            <person name="Liu B."/>
        </authorList>
    </citation>
    <scope>NUCLEOTIDE SEQUENCE [LARGE SCALE GENOMIC DNA]</scope>
    <source>
        <strain evidence="1 2">FJAT-51161</strain>
    </source>
</reference>
<proteinExistence type="predicted"/>
<sequence length="76" mass="9151">MYERVKGVFNPKNLDTLKEEFKSEIGKTLIFRYAWLMDDDDPFPNEWALICESEKSTLHRIWIPKFDLDNIEILED</sequence>
<evidence type="ECO:0000313" key="1">
    <source>
        <dbReference type="EMBL" id="QQP10844.1"/>
    </source>
</evidence>
<gene>
    <name evidence="1" type="ORF">FJQ98_16490</name>
</gene>
<organism evidence="1 2">
    <name type="scientific">Lysinibacillus agricola</name>
    <dbReference type="NCBI Taxonomy" id="2590012"/>
    <lineage>
        <taxon>Bacteria</taxon>
        <taxon>Bacillati</taxon>
        <taxon>Bacillota</taxon>
        <taxon>Bacilli</taxon>
        <taxon>Bacillales</taxon>
        <taxon>Bacillaceae</taxon>
        <taxon>Lysinibacillus</taxon>
    </lineage>
</organism>
<dbReference type="Proteomes" id="UP000596049">
    <property type="component" value="Chromosome"/>
</dbReference>
<keyword evidence="2" id="KW-1185">Reference proteome</keyword>
<protein>
    <submittedName>
        <fullName evidence="1">Uncharacterized protein</fullName>
    </submittedName>
</protein>
<name>A0ABX7AMA7_9BACI</name>
<dbReference type="EMBL" id="CP067341">
    <property type="protein sequence ID" value="QQP10844.1"/>
    <property type="molecule type" value="Genomic_DNA"/>
</dbReference>
<evidence type="ECO:0000313" key="2">
    <source>
        <dbReference type="Proteomes" id="UP000596049"/>
    </source>
</evidence>
<dbReference type="RefSeq" id="WP_053595694.1">
    <property type="nucleotide sequence ID" value="NZ_CP067341.1"/>
</dbReference>